<reference evidence="1" key="1">
    <citation type="submission" date="2019-08" db="EMBL/GenBank/DDBJ databases">
        <authorList>
            <person name="Kucharzyk K."/>
            <person name="Murdoch R.W."/>
            <person name="Higgins S."/>
            <person name="Loffler F."/>
        </authorList>
    </citation>
    <scope>NUCLEOTIDE SEQUENCE</scope>
</reference>
<proteinExistence type="predicted"/>
<dbReference type="AntiFam" id="ANF00220">
    <property type="entry name" value="Shadow ORF (opposite fdxA)"/>
</dbReference>
<evidence type="ECO:0000313" key="1">
    <source>
        <dbReference type="EMBL" id="MPM27712.1"/>
    </source>
</evidence>
<accession>A0A644YGI0</accession>
<organism evidence="1">
    <name type="scientific">bioreactor metagenome</name>
    <dbReference type="NCBI Taxonomy" id="1076179"/>
    <lineage>
        <taxon>unclassified sequences</taxon>
        <taxon>metagenomes</taxon>
        <taxon>ecological metagenomes</taxon>
    </lineage>
</organism>
<dbReference type="AlphaFoldDB" id="A0A644YGI0"/>
<name>A0A644YGI0_9ZZZZ</name>
<gene>
    <name evidence="1" type="ORF">SDC9_74225</name>
</gene>
<comment type="caution">
    <text evidence="1">The sequence shown here is derived from an EMBL/GenBank/DDBJ whole genome shotgun (WGS) entry which is preliminary data.</text>
</comment>
<protein>
    <submittedName>
        <fullName evidence="1">Uncharacterized protein</fullName>
    </submittedName>
</protein>
<sequence>MVLLQRAELGGAAGHPEAIEEVDVDVVVVLPLLGQVVLVEDGLDRADGLAGAAVHALLGVDVQHAVALVDAIDRTLVDAGTVLHVDTRLRNDVRHNELLYSAYPGARPVRVVLGRSPGPSC</sequence>
<dbReference type="EMBL" id="VSSQ01005066">
    <property type="protein sequence ID" value="MPM27712.1"/>
    <property type="molecule type" value="Genomic_DNA"/>
</dbReference>